<keyword evidence="2" id="KW-1185">Reference proteome</keyword>
<name>A0A1G7L6C6_9PSEU</name>
<protein>
    <submittedName>
        <fullName evidence="1">Uncharacterized protein</fullName>
    </submittedName>
</protein>
<sequence length="36" mass="4001">MPAGAMEINRNPRFRYSGGPKSLIGSFLSLRHLRGL</sequence>
<reference evidence="2" key="1">
    <citation type="submission" date="2016-10" db="EMBL/GenBank/DDBJ databases">
        <authorList>
            <person name="Varghese N."/>
            <person name="Submissions S."/>
        </authorList>
    </citation>
    <scope>NUCLEOTIDE SEQUENCE [LARGE SCALE GENOMIC DNA]</scope>
    <source>
        <strain evidence="2">CGMCC 4.3506</strain>
    </source>
</reference>
<proteinExistence type="predicted"/>
<evidence type="ECO:0000313" key="1">
    <source>
        <dbReference type="EMBL" id="SDF45038.1"/>
    </source>
</evidence>
<gene>
    <name evidence="1" type="ORF">SAMN05216553_101697</name>
</gene>
<dbReference type="EMBL" id="FNCC01000001">
    <property type="protein sequence ID" value="SDF45038.1"/>
    <property type="molecule type" value="Genomic_DNA"/>
</dbReference>
<accession>A0A1G7L6C6</accession>
<organism evidence="1 2">
    <name type="scientific">Lentzea fradiae</name>
    <dbReference type="NCBI Taxonomy" id="200378"/>
    <lineage>
        <taxon>Bacteria</taxon>
        <taxon>Bacillati</taxon>
        <taxon>Actinomycetota</taxon>
        <taxon>Actinomycetes</taxon>
        <taxon>Pseudonocardiales</taxon>
        <taxon>Pseudonocardiaceae</taxon>
        <taxon>Lentzea</taxon>
    </lineage>
</organism>
<dbReference type="AlphaFoldDB" id="A0A1G7L6C6"/>
<dbReference type="Proteomes" id="UP000199623">
    <property type="component" value="Unassembled WGS sequence"/>
</dbReference>
<evidence type="ECO:0000313" key="2">
    <source>
        <dbReference type="Proteomes" id="UP000199623"/>
    </source>
</evidence>